<evidence type="ECO:0000313" key="2">
    <source>
        <dbReference type="Proteomes" id="UP000271162"/>
    </source>
</evidence>
<gene>
    <name evidence="1" type="ORF">NBR_LOCUS4568</name>
</gene>
<dbReference type="AlphaFoldDB" id="A0A0N4XPW5"/>
<reference evidence="1 2" key="2">
    <citation type="submission" date="2018-11" db="EMBL/GenBank/DDBJ databases">
        <authorList>
            <consortium name="Pathogen Informatics"/>
        </authorList>
    </citation>
    <scope>NUCLEOTIDE SEQUENCE [LARGE SCALE GENOMIC DNA]</scope>
</reference>
<evidence type="ECO:0000313" key="3">
    <source>
        <dbReference type="WBParaSite" id="NBR_0000456701-mRNA-1"/>
    </source>
</evidence>
<proteinExistence type="predicted"/>
<accession>A0A0N4XPW5</accession>
<name>A0A0N4XPW5_NIPBR</name>
<protein>
    <submittedName>
        <fullName evidence="3">Glutaredoxin domain-containing protein</fullName>
    </submittedName>
</protein>
<keyword evidence="2" id="KW-1185">Reference proteome</keyword>
<evidence type="ECO:0000313" key="1">
    <source>
        <dbReference type="EMBL" id="VDL68157.1"/>
    </source>
</evidence>
<dbReference type="Proteomes" id="UP000271162">
    <property type="component" value="Unassembled WGS sequence"/>
</dbReference>
<sequence length="133" mass="14715">MGGLQNGNYDLFQCASFFTFHGLRVPRPRLYLKSCVKVSLIVGFRAHSGDAASGFTAATARKRRYVVPKVTLFAESSCQECKFAVDLLHNAWGDKTTEECVALGALVPTEVMKSQEVQLDGKYVVENVEVYVM</sequence>
<dbReference type="WBParaSite" id="NBR_0000456701-mRNA-1">
    <property type="protein sequence ID" value="NBR_0000456701-mRNA-1"/>
    <property type="gene ID" value="NBR_0000456701"/>
</dbReference>
<dbReference type="EMBL" id="UYSL01008852">
    <property type="protein sequence ID" value="VDL68157.1"/>
    <property type="molecule type" value="Genomic_DNA"/>
</dbReference>
<reference evidence="3" key="1">
    <citation type="submission" date="2017-02" db="UniProtKB">
        <authorList>
            <consortium name="WormBaseParasite"/>
        </authorList>
    </citation>
    <scope>IDENTIFICATION</scope>
</reference>
<organism evidence="3">
    <name type="scientific">Nippostrongylus brasiliensis</name>
    <name type="common">Rat hookworm</name>
    <dbReference type="NCBI Taxonomy" id="27835"/>
    <lineage>
        <taxon>Eukaryota</taxon>
        <taxon>Metazoa</taxon>
        <taxon>Ecdysozoa</taxon>
        <taxon>Nematoda</taxon>
        <taxon>Chromadorea</taxon>
        <taxon>Rhabditida</taxon>
        <taxon>Rhabditina</taxon>
        <taxon>Rhabditomorpha</taxon>
        <taxon>Strongyloidea</taxon>
        <taxon>Heligmosomidae</taxon>
        <taxon>Nippostrongylus</taxon>
    </lineage>
</organism>